<dbReference type="Proteomes" id="UP000515146">
    <property type="component" value="Unplaced"/>
</dbReference>
<feature type="transmembrane region" description="Helical" evidence="1">
    <location>
        <begin position="143"/>
        <end position="169"/>
    </location>
</feature>
<feature type="chain" id="PRO_5027833664" evidence="2">
    <location>
        <begin position="23"/>
        <end position="172"/>
    </location>
</feature>
<protein>
    <submittedName>
        <fullName evidence="4">Uncharacterized protein LOC113791601</fullName>
    </submittedName>
</protein>
<dbReference type="OrthoDB" id="6529249at2759"/>
<evidence type="ECO:0000256" key="2">
    <source>
        <dbReference type="SAM" id="SignalP"/>
    </source>
</evidence>
<dbReference type="RefSeq" id="XP_027197195.1">
    <property type="nucleotide sequence ID" value="XM_027341394.1"/>
</dbReference>
<reference evidence="4" key="1">
    <citation type="submission" date="2025-08" db="UniProtKB">
        <authorList>
            <consortium name="RefSeq"/>
        </authorList>
    </citation>
    <scope>IDENTIFICATION</scope>
    <source>
        <strain evidence="4">Airmid</strain>
    </source>
</reference>
<evidence type="ECO:0000313" key="3">
    <source>
        <dbReference type="Proteomes" id="UP000515146"/>
    </source>
</evidence>
<gene>
    <name evidence="4" type="primary">LOC113791601</name>
</gene>
<keyword evidence="1" id="KW-0472">Membrane</keyword>
<proteinExistence type="predicted"/>
<sequence>MNTIMFMKNTILFCYFIQLIVANNAHDKKSFDRNMIPYKTVYGVPSKCKGTSNHQTTKENYRICQINAIEKWQITFKHYYTESWNFCCFVYDVLKCETKVLYECDPDYSDRNDKETRRLFDKSCQPIVAKKPCGKSEDGGDDWIWKGLAIGAGVGAFFTLKVGIFVALYMMS</sequence>
<keyword evidence="2" id="KW-0732">Signal</keyword>
<organism evidence="3 4">
    <name type="scientific">Dermatophagoides pteronyssinus</name>
    <name type="common">European house dust mite</name>
    <dbReference type="NCBI Taxonomy" id="6956"/>
    <lineage>
        <taxon>Eukaryota</taxon>
        <taxon>Metazoa</taxon>
        <taxon>Ecdysozoa</taxon>
        <taxon>Arthropoda</taxon>
        <taxon>Chelicerata</taxon>
        <taxon>Arachnida</taxon>
        <taxon>Acari</taxon>
        <taxon>Acariformes</taxon>
        <taxon>Sarcoptiformes</taxon>
        <taxon>Astigmata</taxon>
        <taxon>Psoroptidia</taxon>
        <taxon>Analgoidea</taxon>
        <taxon>Pyroglyphidae</taxon>
        <taxon>Dermatophagoidinae</taxon>
        <taxon>Dermatophagoides</taxon>
    </lineage>
</organism>
<dbReference type="AlphaFoldDB" id="A0A6P6XV76"/>
<keyword evidence="1" id="KW-1133">Transmembrane helix</keyword>
<accession>A0A6P6XV76</accession>
<evidence type="ECO:0000313" key="4">
    <source>
        <dbReference type="RefSeq" id="XP_027197195.1"/>
    </source>
</evidence>
<evidence type="ECO:0000256" key="1">
    <source>
        <dbReference type="SAM" id="Phobius"/>
    </source>
</evidence>
<keyword evidence="3" id="KW-1185">Reference proteome</keyword>
<dbReference type="InParanoid" id="A0A6P6XV76"/>
<dbReference type="KEGG" id="dpte:113791601"/>
<name>A0A6P6XV76_DERPT</name>
<keyword evidence="1" id="KW-0812">Transmembrane</keyword>
<feature type="signal peptide" evidence="2">
    <location>
        <begin position="1"/>
        <end position="22"/>
    </location>
</feature>